<reference evidence="1 2" key="1">
    <citation type="submission" date="2005-09" db="EMBL/GenBank/DDBJ databases">
        <authorList>
            <person name="Mural R.J."/>
            <person name="Li P.W."/>
            <person name="Adams M.D."/>
            <person name="Amanatides P.G."/>
            <person name="Baden-Tillson H."/>
            <person name="Barnstead M."/>
            <person name="Chin S.H."/>
            <person name="Dew I."/>
            <person name="Evans C.A."/>
            <person name="Ferriera S."/>
            <person name="Flanigan M."/>
            <person name="Fosler C."/>
            <person name="Glodek A."/>
            <person name="Gu Z."/>
            <person name="Holt R.A."/>
            <person name="Jennings D."/>
            <person name="Kraft C.L."/>
            <person name="Lu F."/>
            <person name="Nguyen T."/>
            <person name="Nusskern D.R."/>
            <person name="Pfannkoch C.M."/>
            <person name="Sitter C."/>
            <person name="Sutton G.G."/>
            <person name="Venter J.C."/>
            <person name="Wang Z."/>
            <person name="Woodage T."/>
            <person name="Zheng X.H."/>
            <person name="Zhong F."/>
        </authorList>
    </citation>
    <scope>NUCLEOTIDE SEQUENCE [LARGE SCALE GENOMIC DNA]</scope>
    <source>
        <strain>BN</strain>
        <strain evidence="2">Sprague-Dawley</strain>
    </source>
</reference>
<dbReference type="AlphaFoldDB" id="A6IQD4"/>
<evidence type="ECO:0000313" key="2">
    <source>
        <dbReference type="Proteomes" id="UP000234681"/>
    </source>
</evidence>
<organism evidence="1 2">
    <name type="scientific">Rattus norvegicus</name>
    <name type="common">Rat</name>
    <dbReference type="NCBI Taxonomy" id="10116"/>
    <lineage>
        <taxon>Eukaryota</taxon>
        <taxon>Metazoa</taxon>
        <taxon>Chordata</taxon>
        <taxon>Craniata</taxon>
        <taxon>Vertebrata</taxon>
        <taxon>Euteleostomi</taxon>
        <taxon>Mammalia</taxon>
        <taxon>Eutheria</taxon>
        <taxon>Euarchontoglires</taxon>
        <taxon>Glires</taxon>
        <taxon>Rodentia</taxon>
        <taxon>Myomorpha</taxon>
        <taxon>Muroidea</taxon>
        <taxon>Muridae</taxon>
        <taxon>Murinae</taxon>
        <taxon>Rattus</taxon>
    </lineage>
</organism>
<name>A6IQD4_RAT</name>
<dbReference type="Proteomes" id="UP000234681">
    <property type="component" value="Chromosome X"/>
</dbReference>
<sequence>MRGGKKPCLKKQTNKQRKPTLQVCGKEHMIQGVLKDLLRYQMLNSVKQWFSSCGSQPLWVSNDPFTGVEYHRYPAYKIFTL</sequence>
<accession>A6IQD4</accession>
<protein>
    <submittedName>
        <fullName evidence="1">RCG36432</fullName>
    </submittedName>
</protein>
<proteinExistence type="predicted"/>
<gene>
    <name evidence="1" type="ORF">rCG_36432</name>
</gene>
<evidence type="ECO:0000313" key="1">
    <source>
        <dbReference type="EMBL" id="EDL95879.1"/>
    </source>
</evidence>
<dbReference type="EMBL" id="CH473966">
    <property type="protein sequence ID" value="EDL95879.1"/>
    <property type="molecule type" value="Genomic_DNA"/>
</dbReference>